<dbReference type="InterPro" id="IPR000209">
    <property type="entry name" value="Peptidase_S8/S53_dom"/>
</dbReference>
<dbReference type="GO" id="GO:0004252">
    <property type="term" value="F:serine-type endopeptidase activity"/>
    <property type="evidence" value="ECO:0007669"/>
    <property type="project" value="InterPro"/>
</dbReference>
<dbReference type="InterPro" id="IPR045051">
    <property type="entry name" value="SBT"/>
</dbReference>
<feature type="domain" description="Peptidase S8/S53" evidence="4">
    <location>
        <begin position="4"/>
        <end position="114"/>
    </location>
</feature>
<dbReference type="PANTHER" id="PTHR10795">
    <property type="entry name" value="PROPROTEIN CONVERTASE SUBTILISIN/KEXIN"/>
    <property type="match status" value="1"/>
</dbReference>
<keyword evidence="2" id="KW-0732">Signal</keyword>
<name>A0A7J7LC52_9MAGN</name>
<evidence type="ECO:0000256" key="3">
    <source>
        <dbReference type="PROSITE-ProRule" id="PRU01240"/>
    </source>
</evidence>
<comment type="similarity">
    <text evidence="1 3">Belongs to the peptidase S8 family.</text>
</comment>
<dbReference type="InterPro" id="IPR036852">
    <property type="entry name" value="Peptidase_S8/S53_dom_sf"/>
</dbReference>
<dbReference type="OrthoDB" id="206201at2759"/>
<evidence type="ECO:0000313" key="5">
    <source>
        <dbReference type="EMBL" id="KAF6140142.1"/>
    </source>
</evidence>
<comment type="caution">
    <text evidence="5">The sequence shown here is derived from an EMBL/GenBank/DDBJ whole genome shotgun (WGS) entry which is preliminary data.</text>
</comment>
<dbReference type="PROSITE" id="PS51892">
    <property type="entry name" value="SUBTILASE"/>
    <property type="match status" value="1"/>
</dbReference>
<comment type="caution">
    <text evidence="3">Lacks conserved residue(s) required for the propagation of feature annotation.</text>
</comment>
<dbReference type="Proteomes" id="UP000541444">
    <property type="component" value="Unassembled WGS sequence"/>
</dbReference>
<keyword evidence="6" id="KW-1185">Reference proteome</keyword>
<reference evidence="5 6" key="1">
    <citation type="journal article" date="2020" name="IScience">
        <title>Genome Sequencing of the Endangered Kingdonia uniflora (Circaeasteraceae, Ranunculales) Reveals Potential Mechanisms of Evolutionary Specialization.</title>
        <authorList>
            <person name="Sun Y."/>
            <person name="Deng T."/>
            <person name="Zhang A."/>
            <person name="Moore M.J."/>
            <person name="Landis J.B."/>
            <person name="Lin N."/>
            <person name="Zhang H."/>
            <person name="Zhang X."/>
            <person name="Huang J."/>
            <person name="Zhang X."/>
            <person name="Sun H."/>
            <person name="Wang H."/>
        </authorList>
    </citation>
    <scope>NUCLEOTIDE SEQUENCE [LARGE SCALE GENOMIC DNA]</scope>
    <source>
        <strain evidence="5">TB1705</strain>
        <tissue evidence="5">Leaf</tissue>
    </source>
</reference>
<dbReference type="SUPFAM" id="SSF52743">
    <property type="entry name" value="Subtilisin-like"/>
    <property type="match status" value="1"/>
</dbReference>
<accession>A0A7J7LC52</accession>
<evidence type="ECO:0000256" key="2">
    <source>
        <dbReference type="ARBA" id="ARBA00022729"/>
    </source>
</evidence>
<evidence type="ECO:0000256" key="1">
    <source>
        <dbReference type="ARBA" id="ARBA00011073"/>
    </source>
</evidence>
<dbReference type="GO" id="GO:0006508">
    <property type="term" value="P:proteolysis"/>
    <property type="evidence" value="ECO:0007669"/>
    <property type="project" value="InterPro"/>
</dbReference>
<evidence type="ECO:0000259" key="4">
    <source>
        <dbReference type="Pfam" id="PF00082"/>
    </source>
</evidence>
<dbReference type="EMBL" id="JACGCM010002399">
    <property type="protein sequence ID" value="KAF6140142.1"/>
    <property type="molecule type" value="Genomic_DNA"/>
</dbReference>
<gene>
    <name evidence="5" type="ORF">GIB67_028948</name>
</gene>
<dbReference type="Gene3D" id="3.40.50.200">
    <property type="entry name" value="Peptidase S8/S53 domain"/>
    <property type="match status" value="1"/>
</dbReference>
<evidence type="ECO:0000313" key="6">
    <source>
        <dbReference type="Proteomes" id="UP000541444"/>
    </source>
</evidence>
<sequence>MGTKPAQLVAAYSSRGPSLIYPDILKPDFIAPGTKVLAAWVPDQSAAAIGHNLQLSSDYNILQGTSMACPHASRVAALLKGVYPEWIPSAIQSAMMTTANPLDNTNKPISDNGYSYPATPFQMGSGHIDPNKALEPGLIYDASP</sequence>
<organism evidence="5 6">
    <name type="scientific">Kingdonia uniflora</name>
    <dbReference type="NCBI Taxonomy" id="39325"/>
    <lineage>
        <taxon>Eukaryota</taxon>
        <taxon>Viridiplantae</taxon>
        <taxon>Streptophyta</taxon>
        <taxon>Embryophyta</taxon>
        <taxon>Tracheophyta</taxon>
        <taxon>Spermatophyta</taxon>
        <taxon>Magnoliopsida</taxon>
        <taxon>Ranunculales</taxon>
        <taxon>Circaeasteraceae</taxon>
        <taxon>Kingdonia</taxon>
    </lineage>
</organism>
<protein>
    <recommendedName>
        <fullName evidence="4">Peptidase S8/S53 domain-containing protein</fullName>
    </recommendedName>
</protein>
<proteinExistence type="inferred from homology"/>
<dbReference type="Pfam" id="PF00082">
    <property type="entry name" value="Peptidase_S8"/>
    <property type="match status" value="1"/>
</dbReference>
<dbReference type="AlphaFoldDB" id="A0A7J7LC52"/>